<gene>
    <name evidence="1" type="ORF">GCM10023184_03130</name>
</gene>
<dbReference type="EMBL" id="BAABGY010000001">
    <property type="protein sequence ID" value="GAA4318736.1"/>
    <property type="molecule type" value="Genomic_DNA"/>
</dbReference>
<keyword evidence="2" id="KW-1185">Reference proteome</keyword>
<evidence type="ECO:0000313" key="1">
    <source>
        <dbReference type="EMBL" id="GAA4318736.1"/>
    </source>
</evidence>
<organism evidence="1 2">
    <name type="scientific">Flaviaesturariibacter amylovorans</name>
    <dbReference type="NCBI Taxonomy" id="1084520"/>
    <lineage>
        <taxon>Bacteria</taxon>
        <taxon>Pseudomonadati</taxon>
        <taxon>Bacteroidota</taxon>
        <taxon>Chitinophagia</taxon>
        <taxon>Chitinophagales</taxon>
        <taxon>Chitinophagaceae</taxon>
        <taxon>Flaviaestuariibacter</taxon>
    </lineage>
</organism>
<comment type="caution">
    <text evidence="1">The sequence shown here is derived from an EMBL/GenBank/DDBJ whole genome shotgun (WGS) entry which is preliminary data.</text>
</comment>
<evidence type="ECO:0008006" key="3">
    <source>
        <dbReference type="Google" id="ProtNLM"/>
    </source>
</evidence>
<name>A0ABP8G776_9BACT</name>
<evidence type="ECO:0000313" key="2">
    <source>
        <dbReference type="Proteomes" id="UP001501725"/>
    </source>
</evidence>
<proteinExistence type="predicted"/>
<protein>
    <recommendedName>
        <fullName evidence="3">DUF937 domain-containing protein</fullName>
    </recommendedName>
</protein>
<sequence length="144" mass="13999">MFDQVVNMVKQQLGNDPHVANAIPAGQEDAVHQEVATQITHGLAKEAPQQGGIGGLLNQLQGGVASGSPITGAISGGLVSALGSKLGLPPAATGAIAGALPGLLQKLATKANDPNDPSITPDGLGGMLGNLGGLGGKLGGLFGK</sequence>
<dbReference type="Proteomes" id="UP001501725">
    <property type="component" value="Unassembled WGS sequence"/>
</dbReference>
<dbReference type="RefSeq" id="WP_345252841.1">
    <property type="nucleotide sequence ID" value="NZ_BAABGY010000001.1"/>
</dbReference>
<accession>A0ABP8G776</accession>
<reference evidence="2" key="1">
    <citation type="journal article" date="2019" name="Int. J. Syst. Evol. Microbiol.">
        <title>The Global Catalogue of Microorganisms (GCM) 10K type strain sequencing project: providing services to taxonomists for standard genome sequencing and annotation.</title>
        <authorList>
            <consortium name="The Broad Institute Genomics Platform"/>
            <consortium name="The Broad Institute Genome Sequencing Center for Infectious Disease"/>
            <person name="Wu L."/>
            <person name="Ma J."/>
        </authorList>
    </citation>
    <scope>NUCLEOTIDE SEQUENCE [LARGE SCALE GENOMIC DNA]</scope>
    <source>
        <strain evidence="2">JCM 17919</strain>
    </source>
</reference>